<organism evidence="1 2">
    <name type="scientific">Marinactinospora thermotolerans DSM 45154</name>
    <dbReference type="NCBI Taxonomy" id="1122192"/>
    <lineage>
        <taxon>Bacteria</taxon>
        <taxon>Bacillati</taxon>
        <taxon>Actinomycetota</taxon>
        <taxon>Actinomycetes</taxon>
        <taxon>Streptosporangiales</taxon>
        <taxon>Nocardiopsidaceae</taxon>
        <taxon>Marinactinospora</taxon>
    </lineage>
</organism>
<proteinExistence type="predicted"/>
<keyword evidence="2" id="KW-1185">Reference proteome</keyword>
<dbReference type="AlphaFoldDB" id="A0A1T4PFM4"/>
<name>A0A1T4PFM4_9ACTN</name>
<evidence type="ECO:0000313" key="2">
    <source>
        <dbReference type="Proteomes" id="UP000190637"/>
    </source>
</evidence>
<dbReference type="STRING" id="1122192.SAMN02745673_01781"/>
<reference evidence="1 2" key="1">
    <citation type="submission" date="2017-02" db="EMBL/GenBank/DDBJ databases">
        <authorList>
            <person name="Peterson S.W."/>
        </authorList>
    </citation>
    <scope>NUCLEOTIDE SEQUENCE [LARGE SCALE GENOMIC DNA]</scope>
    <source>
        <strain evidence="1 2">DSM 45154</strain>
    </source>
</reference>
<accession>A0A1T4PFM4</accession>
<sequence length="68" mass="6983">MNIGMFNLGNAIGARFGGYVISAGLGDSSPNLAGGPLAFGALMVDPLIRLPSKKSLSGQRHPVIEQVC</sequence>
<protein>
    <submittedName>
        <fullName evidence="1">MFS transporter, DHA1 family, inner membrane transport protein</fullName>
    </submittedName>
</protein>
<evidence type="ECO:0000313" key="1">
    <source>
        <dbReference type="EMBL" id="SJZ90026.1"/>
    </source>
</evidence>
<dbReference type="Proteomes" id="UP000190637">
    <property type="component" value="Unassembled WGS sequence"/>
</dbReference>
<gene>
    <name evidence="1" type="ORF">SAMN02745673_01781</name>
</gene>
<dbReference type="EMBL" id="FUWS01000004">
    <property type="protein sequence ID" value="SJZ90026.1"/>
    <property type="molecule type" value="Genomic_DNA"/>
</dbReference>